<gene>
    <name evidence="2" type="ORF">FZC79_10040</name>
</gene>
<dbReference type="PROSITE" id="PS51782">
    <property type="entry name" value="LYSM"/>
    <property type="match status" value="1"/>
</dbReference>
<evidence type="ECO:0000259" key="1">
    <source>
        <dbReference type="PROSITE" id="PS51782"/>
    </source>
</evidence>
<sequence>MKRLGIFLMVMIVSYSIYYDLKAGTLPRAAEPAVPAAVMEPEQEPKEIISDEIEIEYVEVKIKSGDTILSLMEQNLDGPLPVSIDQLIEDFQFLNEGATPQDIQAGEVYKLPLY</sequence>
<dbReference type="EMBL" id="VTEH01000006">
    <property type="protein sequence ID" value="TYR75506.1"/>
    <property type="molecule type" value="Genomic_DNA"/>
</dbReference>
<comment type="caution">
    <text evidence="2">The sequence shown here is derived from an EMBL/GenBank/DDBJ whole genome shotgun (WGS) entry which is preliminary data.</text>
</comment>
<dbReference type="Proteomes" id="UP000323317">
    <property type="component" value="Unassembled WGS sequence"/>
</dbReference>
<evidence type="ECO:0000313" key="2">
    <source>
        <dbReference type="EMBL" id="TYR75506.1"/>
    </source>
</evidence>
<reference evidence="2 3" key="1">
    <citation type="submission" date="2019-08" db="EMBL/GenBank/DDBJ databases">
        <title>Bacillus genomes from the desert of Cuatro Cienegas, Coahuila.</title>
        <authorList>
            <person name="Olmedo-Alvarez G."/>
        </authorList>
    </citation>
    <scope>NUCLEOTIDE SEQUENCE [LARGE SCALE GENOMIC DNA]</scope>
    <source>
        <strain evidence="2 3">CH40_1T</strain>
    </source>
</reference>
<feature type="domain" description="LysM" evidence="1">
    <location>
        <begin position="58"/>
        <end position="111"/>
    </location>
</feature>
<proteinExistence type="predicted"/>
<name>A0A5D4KF04_9BACI</name>
<accession>A0A5D4KF04</accession>
<dbReference type="RefSeq" id="WP_148946682.1">
    <property type="nucleotide sequence ID" value="NZ_VTEH01000006.1"/>
</dbReference>
<protein>
    <recommendedName>
        <fullName evidence="1">LysM domain-containing protein</fullName>
    </recommendedName>
</protein>
<evidence type="ECO:0000313" key="3">
    <source>
        <dbReference type="Proteomes" id="UP000323317"/>
    </source>
</evidence>
<dbReference type="InterPro" id="IPR018392">
    <property type="entry name" value="LysM"/>
</dbReference>
<dbReference type="AlphaFoldDB" id="A0A5D4KF04"/>
<organism evidence="2 3">
    <name type="scientific">Rossellomorea vietnamensis</name>
    <dbReference type="NCBI Taxonomy" id="218284"/>
    <lineage>
        <taxon>Bacteria</taxon>
        <taxon>Bacillati</taxon>
        <taxon>Bacillota</taxon>
        <taxon>Bacilli</taxon>
        <taxon>Bacillales</taxon>
        <taxon>Bacillaceae</taxon>
        <taxon>Rossellomorea</taxon>
    </lineage>
</organism>